<proteinExistence type="predicted"/>
<dbReference type="AlphaFoldDB" id="A0A1D8S678"/>
<dbReference type="KEGG" id="halh:HTSR_1690"/>
<sequence>MAELPIQGLLARLEHALVAVLPLGLERLERVGRFPVVECNLRLVSTRLLL</sequence>
<name>A0A1D8S678_9EURY</name>
<dbReference type="EMBL" id="CP016070">
    <property type="protein sequence ID" value="AOW80860.1"/>
    <property type="molecule type" value="Genomic_DNA"/>
</dbReference>
<gene>
    <name evidence="1" type="ORF">HTSR_1690</name>
</gene>
<reference evidence="1 2" key="1">
    <citation type="submission" date="2016-06" db="EMBL/GenBank/DDBJ databases">
        <title>Discovery of anaerobic lithoheterotrophic haloarchaeon capable of sulfur respiration by hydrogen and formate.</title>
        <authorList>
            <person name="Sorokin D.Y."/>
            <person name="Kublanov I.V."/>
            <person name="Roman P."/>
            <person name="Sinninghe Damste J.S."/>
            <person name="Golyshin P.N."/>
            <person name="Rojo D."/>
            <person name="Ciordia S."/>
            <person name="Mena Md.C."/>
            <person name="Ferrer M."/>
            <person name="Smedile F."/>
            <person name="Messina E."/>
            <person name="La Cono V."/>
            <person name="Yakimov M.M."/>
        </authorList>
    </citation>
    <scope>NUCLEOTIDE SEQUENCE [LARGE SCALE GENOMIC DNA]</scope>
    <source>
        <strain evidence="1 2">HTSR1</strain>
    </source>
</reference>
<protein>
    <submittedName>
        <fullName evidence="1">Integrase/recombinase</fullName>
    </submittedName>
</protein>
<dbReference type="Proteomes" id="UP000185608">
    <property type="component" value="Chromosome"/>
</dbReference>
<organism evidence="1 2">
    <name type="scientific">Halodesulfurarchaeum formicicum</name>
    <dbReference type="NCBI Taxonomy" id="1873524"/>
    <lineage>
        <taxon>Archaea</taxon>
        <taxon>Methanobacteriati</taxon>
        <taxon>Methanobacteriota</taxon>
        <taxon>Stenosarchaea group</taxon>
        <taxon>Halobacteria</taxon>
        <taxon>Halobacteriales</taxon>
        <taxon>Halobacteriaceae</taxon>
        <taxon>Halodesulfurarchaeum</taxon>
    </lineage>
</organism>
<evidence type="ECO:0000313" key="2">
    <source>
        <dbReference type="Proteomes" id="UP000185608"/>
    </source>
</evidence>
<evidence type="ECO:0000313" key="1">
    <source>
        <dbReference type="EMBL" id="AOW80860.1"/>
    </source>
</evidence>
<accession>A0A1D8S678</accession>